<dbReference type="SUPFAM" id="SSF53041">
    <property type="entry name" value="Resolvase-like"/>
    <property type="match status" value="1"/>
</dbReference>
<dbReference type="PROSITE" id="PS00397">
    <property type="entry name" value="RECOMBINASES_1"/>
    <property type="match status" value="1"/>
</dbReference>
<dbReference type="InterPro" id="IPR050639">
    <property type="entry name" value="SSR_resolvase"/>
</dbReference>
<dbReference type="PANTHER" id="PTHR30461:SF23">
    <property type="entry name" value="DNA RECOMBINASE-RELATED"/>
    <property type="match status" value="1"/>
</dbReference>
<keyword evidence="9" id="KW-1185">Reference proteome</keyword>
<feature type="domain" description="Resolvase/invertase-type recombinase catalytic" evidence="6">
    <location>
        <begin position="18"/>
        <end position="169"/>
    </location>
</feature>
<dbReference type="InterPro" id="IPR006119">
    <property type="entry name" value="Resolv_N"/>
</dbReference>
<dbReference type="GO" id="GO:0000150">
    <property type="term" value="F:DNA strand exchange activity"/>
    <property type="evidence" value="ECO:0007669"/>
    <property type="project" value="InterPro"/>
</dbReference>
<dbReference type="Proteomes" id="UP000190229">
    <property type="component" value="Unassembled WGS sequence"/>
</dbReference>
<dbReference type="GO" id="GO:0003677">
    <property type="term" value="F:DNA binding"/>
    <property type="evidence" value="ECO:0007669"/>
    <property type="project" value="UniProtKB-KW"/>
</dbReference>
<gene>
    <name evidence="8" type="ORF">B2M26_12575</name>
</gene>
<protein>
    <recommendedName>
        <fullName evidence="10">Recombinase family protein</fullName>
    </recommendedName>
</protein>
<evidence type="ECO:0000313" key="8">
    <source>
        <dbReference type="EMBL" id="OPG15293.1"/>
    </source>
</evidence>
<comment type="caution">
    <text evidence="8">The sequence shown here is derived from an EMBL/GenBank/DDBJ whole genome shotgun (WGS) entry which is preliminary data.</text>
</comment>
<organism evidence="8 9">
    <name type="scientific">Ferroacidibacillus organovorans</name>
    <dbReference type="NCBI Taxonomy" id="1765683"/>
    <lineage>
        <taxon>Bacteria</taxon>
        <taxon>Bacillati</taxon>
        <taxon>Bacillota</taxon>
        <taxon>Bacilli</taxon>
        <taxon>Bacillales</taxon>
        <taxon>Alicyclobacillaceae</taxon>
        <taxon>Ferroacidibacillus</taxon>
    </lineage>
</organism>
<proteinExistence type="predicted"/>
<reference evidence="8 9" key="1">
    <citation type="submission" date="2017-02" db="EMBL/GenBank/DDBJ databases">
        <title>Draft genome of Acidibacillus ferrooxidans Huett2.</title>
        <authorList>
            <person name="Schopf S."/>
        </authorList>
    </citation>
    <scope>NUCLEOTIDE SEQUENCE [LARGE SCALE GENOMIC DNA]</scope>
    <source>
        <strain evidence="8 9">Huett2</strain>
    </source>
</reference>
<dbReference type="OrthoDB" id="9811097at2"/>
<accession>A0A1V4EQT9</accession>
<evidence type="ECO:0000313" key="9">
    <source>
        <dbReference type="Proteomes" id="UP000190229"/>
    </source>
</evidence>
<dbReference type="Gene3D" id="3.40.50.1390">
    <property type="entry name" value="Resolvase, N-terminal catalytic domain"/>
    <property type="match status" value="1"/>
</dbReference>
<dbReference type="GO" id="GO:0015074">
    <property type="term" value="P:DNA integration"/>
    <property type="evidence" value="ECO:0007669"/>
    <property type="project" value="UniProtKB-KW"/>
</dbReference>
<dbReference type="PROSITE" id="PS51736">
    <property type="entry name" value="RECOMBINASES_3"/>
    <property type="match status" value="1"/>
</dbReference>
<dbReference type="EMBL" id="MWPS01000038">
    <property type="protein sequence ID" value="OPG15293.1"/>
    <property type="molecule type" value="Genomic_DNA"/>
</dbReference>
<dbReference type="Pfam" id="PF00239">
    <property type="entry name" value="Resolvase"/>
    <property type="match status" value="1"/>
</dbReference>
<evidence type="ECO:0000256" key="5">
    <source>
        <dbReference type="PROSITE-ProRule" id="PRU10137"/>
    </source>
</evidence>
<dbReference type="AlphaFoldDB" id="A0A1V4EQT9"/>
<evidence type="ECO:0000256" key="4">
    <source>
        <dbReference type="PIRSR" id="PIRSR606118-50"/>
    </source>
</evidence>
<dbReference type="PANTHER" id="PTHR30461">
    <property type="entry name" value="DNA-INVERTASE FROM LAMBDOID PROPHAGE"/>
    <property type="match status" value="1"/>
</dbReference>
<dbReference type="InterPro" id="IPR006118">
    <property type="entry name" value="Recombinase_CS"/>
</dbReference>
<feature type="domain" description="Recombinase" evidence="7">
    <location>
        <begin position="177"/>
        <end position="312"/>
    </location>
</feature>
<keyword evidence="3" id="KW-0233">DNA recombination</keyword>
<dbReference type="SMART" id="SM00857">
    <property type="entry name" value="Resolvase"/>
    <property type="match status" value="1"/>
</dbReference>
<dbReference type="InterPro" id="IPR011109">
    <property type="entry name" value="DNA_bind_recombinase_dom"/>
</dbReference>
<dbReference type="InterPro" id="IPR036162">
    <property type="entry name" value="Resolvase-like_N_sf"/>
</dbReference>
<dbReference type="PROSITE" id="PS51737">
    <property type="entry name" value="RECOMBINASE_DNA_BIND"/>
    <property type="match status" value="1"/>
</dbReference>
<dbReference type="InterPro" id="IPR025827">
    <property type="entry name" value="Zn_ribbon_recom_dom"/>
</dbReference>
<keyword evidence="1" id="KW-0229">DNA integration</keyword>
<dbReference type="Gene3D" id="3.90.1750.20">
    <property type="entry name" value="Putative Large Serine Recombinase, Chain B, Domain 2"/>
    <property type="match status" value="1"/>
</dbReference>
<evidence type="ECO:0008006" key="10">
    <source>
        <dbReference type="Google" id="ProtNLM"/>
    </source>
</evidence>
<dbReference type="CDD" id="cd00338">
    <property type="entry name" value="Ser_Recombinase"/>
    <property type="match status" value="1"/>
</dbReference>
<dbReference type="Pfam" id="PF13408">
    <property type="entry name" value="Zn_ribbon_recom"/>
    <property type="match status" value="1"/>
</dbReference>
<name>A0A1V4EQT9_9BACL</name>
<evidence type="ECO:0000256" key="2">
    <source>
        <dbReference type="ARBA" id="ARBA00023125"/>
    </source>
</evidence>
<keyword evidence="2" id="KW-0238">DNA-binding</keyword>
<evidence type="ECO:0000259" key="7">
    <source>
        <dbReference type="PROSITE" id="PS51737"/>
    </source>
</evidence>
<evidence type="ECO:0000256" key="3">
    <source>
        <dbReference type="ARBA" id="ARBA00023172"/>
    </source>
</evidence>
<evidence type="ECO:0000259" key="6">
    <source>
        <dbReference type="PROSITE" id="PS51736"/>
    </source>
</evidence>
<feature type="active site" description="O-(5'-phospho-DNA)-serine intermediate" evidence="4 5">
    <location>
        <position position="26"/>
    </location>
</feature>
<dbReference type="Pfam" id="PF07508">
    <property type="entry name" value="Recombinase"/>
    <property type="match status" value="1"/>
</dbReference>
<sequence>MVAKRWGCEHGGRETRMRCAIYARVSTDRQGESVDHQVSLLREFAKRRGQDWEVLEHLVFEDEGVSATKVSIWTRPAMKRLMEAAERSEVDVVLFKGISRLARNTQEALDVLDRLRARGLRVLSYEESYDSAKENSNFMFTMHAAIAEYEAEKIGVRVRLGNKEKAKSGRWVGGTPPDGYYVGRDGHLVPDDARAGLIRSIFERYALDGSSCAAIARELNARGETTSTGNGFSQTAVARILDNEVYAGHLVYNRRTDRTVRDYDSEVPGKKKERRMPNVRTEWVVVHCAHPPLVTPDLVQMAQMRRGRVRSQAPRTTHLLTGVLSCGRCRAPLIAQVKRTAKRVYRYYVCRTYHQAGRQACAQGSVPADDLESYVLTRLSERLREVSINVLAPALQSACAQGEEQAKRERERINRQLTRLTDAWIAAQVDDVLAGQAASIRGRIARLTAERDALYKRLTQAGLHRHKRAQEIYARLVDLAQDEPAMKRYWVQMLISSLVVHDRTLLIQYTFSSSDDTPIDGNV</sequence>
<evidence type="ECO:0000256" key="1">
    <source>
        <dbReference type="ARBA" id="ARBA00022908"/>
    </source>
</evidence>
<dbReference type="InterPro" id="IPR038109">
    <property type="entry name" value="DNA_bind_recomb_sf"/>
</dbReference>